<keyword evidence="2" id="KW-1185">Reference proteome</keyword>
<evidence type="ECO:0000313" key="1">
    <source>
        <dbReference type="EMBL" id="MCI45701.1"/>
    </source>
</evidence>
<name>A0A392S9Y4_9FABA</name>
<dbReference type="Proteomes" id="UP000265520">
    <property type="component" value="Unassembled WGS sequence"/>
</dbReference>
<comment type="caution">
    <text evidence="1">The sequence shown here is derived from an EMBL/GenBank/DDBJ whole genome shotgun (WGS) entry which is preliminary data.</text>
</comment>
<sequence>SAERGRGTGIFLVEGDCEYPGRSRRDRGRVVSGECREAGGRWSCDFLLD</sequence>
<protein>
    <submittedName>
        <fullName evidence="1">Uncharacterized protein</fullName>
    </submittedName>
</protein>
<reference evidence="1 2" key="1">
    <citation type="journal article" date="2018" name="Front. Plant Sci.">
        <title>Red Clover (Trifolium pratense) and Zigzag Clover (T. medium) - A Picture of Genomic Similarities and Differences.</title>
        <authorList>
            <person name="Dluhosova J."/>
            <person name="Istvanek J."/>
            <person name="Nedelnik J."/>
            <person name="Repkova J."/>
        </authorList>
    </citation>
    <scope>NUCLEOTIDE SEQUENCE [LARGE SCALE GENOMIC DNA]</scope>
    <source>
        <strain evidence="2">cv. 10/8</strain>
        <tissue evidence="1">Leaf</tissue>
    </source>
</reference>
<dbReference type="EMBL" id="LXQA010347362">
    <property type="protein sequence ID" value="MCI45701.1"/>
    <property type="molecule type" value="Genomic_DNA"/>
</dbReference>
<feature type="non-terminal residue" evidence="1">
    <location>
        <position position="1"/>
    </location>
</feature>
<dbReference type="AlphaFoldDB" id="A0A392S9Y4"/>
<accession>A0A392S9Y4</accession>
<proteinExistence type="predicted"/>
<organism evidence="1 2">
    <name type="scientific">Trifolium medium</name>
    <dbReference type="NCBI Taxonomy" id="97028"/>
    <lineage>
        <taxon>Eukaryota</taxon>
        <taxon>Viridiplantae</taxon>
        <taxon>Streptophyta</taxon>
        <taxon>Embryophyta</taxon>
        <taxon>Tracheophyta</taxon>
        <taxon>Spermatophyta</taxon>
        <taxon>Magnoliopsida</taxon>
        <taxon>eudicotyledons</taxon>
        <taxon>Gunneridae</taxon>
        <taxon>Pentapetalae</taxon>
        <taxon>rosids</taxon>
        <taxon>fabids</taxon>
        <taxon>Fabales</taxon>
        <taxon>Fabaceae</taxon>
        <taxon>Papilionoideae</taxon>
        <taxon>50 kb inversion clade</taxon>
        <taxon>NPAAA clade</taxon>
        <taxon>Hologalegina</taxon>
        <taxon>IRL clade</taxon>
        <taxon>Trifolieae</taxon>
        <taxon>Trifolium</taxon>
    </lineage>
</organism>
<evidence type="ECO:0000313" key="2">
    <source>
        <dbReference type="Proteomes" id="UP000265520"/>
    </source>
</evidence>